<feature type="non-terminal residue" evidence="5">
    <location>
        <position position="368"/>
    </location>
</feature>
<evidence type="ECO:0000313" key="5">
    <source>
        <dbReference type="EMBL" id="CAJ0577608.1"/>
    </source>
</evidence>
<proteinExistence type="predicted"/>
<accession>A0AA36G2Z9</accession>
<dbReference type="PROSITE" id="PS51819">
    <property type="entry name" value="VOC"/>
    <property type="match status" value="1"/>
</dbReference>
<dbReference type="AlphaFoldDB" id="A0AA36G2Z9"/>
<name>A0AA36G2Z9_9BILA</name>
<dbReference type="GO" id="GO:0046872">
    <property type="term" value="F:metal ion binding"/>
    <property type="evidence" value="ECO:0007669"/>
    <property type="project" value="UniProtKB-KW"/>
</dbReference>
<dbReference type="GO" id="GO:0005739">
    <property type="term" value="C:mitochondrion"/>
    <property type="evidence" value="ECO:0007669"/>
    <property type="project" value="TreeGrafter"/>
</dbReference>
<keyword evidence="1" id="KW-0479">Metal-binding</keyword>
<evidence type="ECO:0000313" key="6">
    <source>
        <dbReference type="Proteomes" id="UP001177023"/>
    </source>
</evidence>
<evidence type="ECO:0000256" key="3">
    <source>
        <dbReference type="SAM" id="MobiDB-lite"/>
    </source>
</evidence>
<dbReference type="SUPFAM" id="SSF54593">
    <property type="entry name" value="Glyoxalase/Bleomycin resistance protein/Dihydroxybiphenyl dioxygenase"/>
    <property type="match status" value="1"/>
</dbReference>
<dbReference type="PANTHER" id="PTHR43048:SF3">
    <property type="entry name" value="METHYLMALONYL-COA EPIMERASE, MITOCHONDRIAL"/>
    <property type="match status" value="1"/>
</dbReference>
<reference evidence="5" key="1">
    <citation type="submission" date="2023-06" db="EMBL/GenBank/DDBJ databases">
        <authorList>
            <person name="Delattre M."/>
        </authorList>
    </citation>
    <scope>NUCLEOTIDE SEQUENCE</scope>
    <source>
        <strain evidence="5">AF72</strain>
    </source>
</reference>
<dbReference type="InterPro" id="IPR037523">
    <property type="entry name" value="VOC_core"/>
</dbReference>
<dbReference type="EMBL" id="CATQJA010002651">
    <property type="protein sequence ID" value="CAJ0577608.1"/>
    <property type="molecule type" value="Genomic_DNA"/>
</dbReference>
<dbReference type="GO" id="GO:0046491">
    <property type="term" value="P:L-methylmalonyl-CoA metabolic process"/>
    <property type="evidence" value="ECO:0007669"/>
    <property type="project" value="TreeGrafter"/>
</dbReference>
<sequence>MPQPEHGVYTVFVELPNTKLELLSPLGEKSPIQAFLNKNKDGGMHHICIEVKDIEKALKSVKKPENDVDTIAKVLHAIVDQVARLETSSLDTMVKVESSQNDEECKITKTESADVVDLENELLDEDVIVLDEDAAALEPTPSLTQAEVPEPVADPTDPLERVSVGLGMRPRELYRRMERHFVQQGRQYVQALEKKVETQDKLIEDLQRRIALHVQRNDELVQQRNVYMQRIPVLAEEVAKLKKASLTANAAPQQVRNMGVRTGAVGSPANRVAPMMRSEPPSTAIKRPVPSSSSNDHKRVPKPAGSVLPSPLLKLFGFDLSASSRVNIDIGVVSANAVFPITQMNTLRILPTSIGGWVMPPVIDGAYR</sequence>
<dbReference type="Pfam" id="PF13669">
    <property type="entry name" value="Glyoxalase_4"/>
    <property type="match status" value="1"/>
</dbReference>
<organism evidence="5 6">
    <name type="scientific">Mesorhabditis spiculigera</name>
    <dbReference type="NCBI Taxonomy" id="96644"/>
    <lineage>
        <taxon>Eukaryota</taxon>
        <taxon>Metazoa</taxon>
        <taxon>Ecdysozoa</taxon>
        <taxon>Nematoda</taxon>
        <taxon>Chromadorea</taxon>
        <taxon>Rhabditida</taxon>
        <taxon>Rhabditina</taxon>
        <taxon>Rhabditomorpha</taxon>
        <taxon>Rhabditoidea</taxon>
        <taxon>Rhabditidae</taxon>
        <taxon>Mesorhabditinae</taxon>
        <taxon>Mesorhabditis</taxon>
    </lineage>
</organism>
<evidence type="ECO:0000256" key="1">
    <source>
        <dbReference type="ARBA" id="ARBA00022723"/>
    </source>
</evidence>
<feature type="domain" description="VOC" evidence="4">
    <location>
        <begin position="1"/>
        <end position="101"/>
    </location>
</feature>
<feature type="region of interest" description="Disordered" evidence="3">
    <location>
        <begin position="263"/>
        <end position="305"/>
    </location>
</feature>
<gene>
    <name evidence="5" type="ORF">MSPICULIGERA_LOCUS15878</name>
</gene>
<dbReference type="Proteomes" id="UP001177023">
    <property type="component" value="Unassembled WGS sequence"/>
</dbReference>
<dbReference type="InterPro" id="IPR051785">
    <property type="entry name" value="MMCE/EMCE_epimerase"/>
</dbReference>
<dbReference type="Gene3D" id="3.10.180.10">
    <property type="entry name" value="2,3-Dihydroxybiphenyl 1,2-Dioxygenase, domain 1"/>
    <property type="match status" value="1"/>
</dbReference>
<protein>
    <recommendedName>
        <fullName evidence="4">VOC domain-containing protein</fullName>
    </recommendedName>
</protein>
<comment type="caution">
    <text evidence="5">The sequence shown here is derived from an EMBL/GenBank/DDBJ whole genome shotgun (WGS) entry which is preliminary data.</text>
</comment>
<keyword evidence="6" id="KW-1185">Reference proteome</keyword>
<evidence type="ECO:0000256" key="2">
    <source>
        <dbReference type="SAM" id="Coils"/>
    </source>
</evidence>
<evidence type="ECO:0000259" key="4">
    <source>
        <dbReference type="PROSITE" id="PS51819"/>
    </source>
</evidence>
<dbReference type="PANTHER" id="PTHR43048">
    <property type="entry name" value="METHYLMALONYL-COA EPIMERASE"/>
    <property type="match status" value="1"/>
</dbReference>
<dbReference type="GO" id="GO:0004493">
    <property type="term" value="F:methylmalonyl-CoA epimerase activity"/>
    <property type="evidence" value="ECO:0007669"/>
    <property type="project" value="TreeGrafter"/>
</dbReference>
<feature type="coiled-coil region" evidence="2">
    <location>
        <begin position="189"/>
        <end position="223"/>
    </location>
</feature>
<dbReference type="InterPro" id="IPR029068">
    <property type="entry name" value="Glyas_Bleomycin-R_OHBP_Dase"/>
</dbReference>
<keyword evidence="2" id="KW-0175">Coiled coil</keyword>